<dbReference type="AlphaFoldDB" id="A0A174YSU1"/>
<dbReference type="Proteomes" id="UP000095621">
    <property type="component" value="Unassembled WGS sequence"/>
</dbReference>
<evidence type="ECO:0000313" key="6">
    <source>
        <dbReference type="EMBL" id="MSC56230.1"/>
    </source>
</evidence>
<gene>
    <name evidence="4" type="ORF">ERS852490_01242</name>
    <name evidence="5" type="ORF">ERS852492_00576</name>
    <name evidence="6" type="ORF">GKE48_02020</name>
</gene>
<evidence type="ECO:0000313" key="7">
    <source>
        <dbReference type="Proteomes" id="UP000095621"/>
    </source>
</evidence>
<dbReference type="EMBL" id="CZBU01000003">
    <property type="protein sequence ID" value="CUQ76772.1"/>
    <property type="molecule type" value="Genomic_DNA"/>
</dbReference>
<dbReference type="Pfam" id="PF19610">
    <property type="entry name" value="DUF6115"/>
    <property type="match status" value="2"/>
</dbReference>
<proteinExistence type="predicted"/>
<dbReference type="OrthoDB" id="2086261at2"/>
<dbReference type="Proteomes" id="UP000095780">
    <property type="component" value="Unassembled WGS sequence"/>
</dbReference>
<protein>
    <submittedName>
        <fullName evidence="4">Uncharacterized protein</fullName>
    </submittedName>
</protein>
<evidence type="ECO:0000313" key="9">
    <source>
        <dbReference type="Proteomes" id="UP000481964"/>
    </source>
</evidence>
<evidence type="ECO:0000256" key="1">
    <source>
        <dbReference type="SAM" id="Coils"/>
    </source>
</evidence>
<keyword evidence="3" id="KW-1133">Transmembrane helix</keyword>
<sequence length="250" mass="27762">MVATEIFLIAAGVICVVVSVVMSFGDDKENVESSAKSELTQAQLDMVKHQVDEVIKQQISGLSEKTEAALDKISNTKILEMNEYAESVLGEINRNHNEAVFLYDMLNEKSKEVKTTVKDVNYAKKQVEQISGRTSDMSDNAVMSEEHEQDRTDDGKEPAYEQAVKSGKDTKDIAKERLAALVKKSNQKAKNAEDRINTQADSLNKEYSNNERILQMNASGVSVKEIAKKLNMGVGEVRLVINLYKGGKQQ</sequence>
<feature type="coiled-coil region" evidence="1">
    <location>
        <begin position="175"/>
        <end position="206"/>
    </location>
</feature>
<keyword evidence="1" id="KW-0175">Coiled coil</keyword>
<feature type="region of interest" description="Disordered" evidence="2">
    <location>
        <begin position="130"/>
        <end position="168"/>
    </location>
</feature>
<dbReference type="RefSeq" id="WP_022097323.1">
    <property type="nucleotide sequence ID" value="NZ_CABIXW010000002.1"/>
</dbReference>
<keyword evidence="3" id="KW-0812">Transmembrane</keyword>
<feature type="transmembrane region" description="Helical" evidence="3">
    <location>
        <begin position="6"/>
        <end position="24"/>
    </location>
</feature>
<evidence type="ECO:0000313" key="8">
    <source>
        <dbReference type="Proteomes" id="UP000095780"/>
    </source>
</evidence>
<dbReference type="EMBL" id="WKRD01000002">
    <property type="protein sequence ID" value="MSC56230.1"/>
    <property type="molecule type" value="Genomic_DNA"/>
</dbReference>
<reference evidence="7 8" key="1">
    <citation type="submission" date="2015-09" db="EMBL/GenBank/DDBJ databases">
        <authorList>
            <consortium name="Pathogen Informatics"/>
        </authorList>
    </citation>
    <scope>NUCLEOTIDE SEQUENCE [LARGE SCALE GENOMIC DNA]</scope>
    <source>
        <strain evidence="4 7">2789STDY5834875</strain>
        <strain evidence="5 8">2789STDY5834878</strain>
    </source>
</reference>
<organism evidence="4 7">
    <name type="scientific">Lachnospira eligens</name>
    <dbReference type="NCBI Taxonomy" id="39485"/>
    <lineage>
        <taxon>Bacteria</taxon>
        <taxon>Bacillati</taxon>
        <taxon>Bacillota</taxon>
        <taxon>Clostridia</taxon>
        <taxon>Lachnospirales</taxon>
        <taxon>Lachnospiraceae</taxon>
        <taxon>Lachnospira</taxon>
    </lineage>
</organism>
<dbReference type="EMBL" id="CZBV01000002">
    <property type="protein sequence ID" value="CUQ80809.1"/>
    <property type="molecule type" value="Genomic_DNA"/>
</dbReference>
<evidence type="ECO:0000256" key="2">
    <source>
        <dbReference type="SAM" id="MobiDB-lite"/>
    </source>
</evidence>
<reference evidence="6 9" key="2">
    <citation type="journal article" date="2019" name="Nat. Med.">
        <title>A library of human gut bacterial isolates paired with longitudinal multiomics data enables mechanistic microbiome research.</title>
        <authorList>
            <person name="Poyet M."/>
            <person name="Groussin M."/>
            <person name="Gibbons S.M."/>
            <person name="Avila-Pacheco J."/>
            <person name="Jiang X."/>
            <person name="Kearney S.M."/>
            <person name="Perrotta A.R."/>
            <person name="Berdy B."/>
            <person name="Zhao S."/>
            <person name="Lieberman T.D."/>
            <person name="Swanson P.K."/>
            <person name="Smith M."/>
            <person name="Roesemann S."/>
            <person name="Alexander J.E."/>
            <person name="Rich S.A."/>
            <person name="Livny J."/>
            <person name="Vlamakis H."/>
            <person name="Clish C."/>
            <person name="Bullock K."/>
            <person name="Deik A."/>
            <person name="Scott J."/>
            <person name="Pierce K.A."/>
            <person name="Xavier R.J."/>
            <person name="Alm E.J."/>
        </authorList>
    </citation>
    <scope>NUCLEOTIDE SEQUENCE [LARGE SCALE GENOMIC DNA]</scope>
    <source>
        <strain evidence="6 9">BIOML-A1</strain>
    </source>
</reference>
<name>A0A174YSU1_9FIRM</name>
<keyword evidence="3" id="KW-0472">Membrane</keyword>
<evidence type="ECO:0000313" key="5">
    <source>
        <dbReference type="EMBL" id="CUQ80809.1"/>
    </source>
</evidence>
<accession>A0A174YSU1</accession>
<dbReference type="InterPro" id="IPR046118">
    <property type="entry name" value="DUF6115"/>
</dbReference>
<feature type="compositionally biased region" description="Basic and acidic residues" evidence="2">
    <location>
        <begin position="144"/>
        <end position="159"/>
    </location>
</feature>
<evidence type="ECO:0000256" key="3">
    <source>
        <dbReference type="SAM" id="Phobius"/>
    </source>
</evidence>
<evidence type="ECO:0000313" key="4">
    <source>
        <dbReference type="EMBL" id="CUQ76772.1"/>
    </source>
</evidence>
<dbReference type="Proteomes" id="UP000481964">
    <property type="component" value="Unassembled WGS sequence"/>
</dbReference>